<evidence type="ECO:0000313" key="2">
    <source>
        <dbReference type="Proteomes" id="UP000031668"/>
    </source>
</evidence>
<organism evidence="1 2">
    <name type="scientific">Thelohanellus kitauei</name>
    <name type="common">Myxosporean</name>
    <dbReference type="NCBI Taxonomy" id="669202"/>
    <lineage>
        <taxon>Eukaryota</taxon>
        <taxon>Metazoa</taxon>
        <taxon>Cnidaria</taxon>
        <taxon>Myxozoa</taxon>
        <taxon>Myxosporea</taxon>
        <taxon>Bivalvulida</taxon>
        <taxon>Platysporina</taxon>
        <taxon>Myxobolidae</taxon>
        <taxon>Thelohanellus</taxon>
    </lineage>
</organism>
<name>A0A0C2JXQ4_THEKT</name>
<sequence>MTIKENSLHDEANITETVADLFNYYLQLCCYVVAEKPQPTDGPVMTKFDNQINVEIEEEIASIASNRTFMLKHFEHNPEFSSSNSCEHGFLVLTIIKLKARERLLTLEDELRVSVLSMALNSITLKKP</sequence>
<keyword evidence="2" id="KW-1185">Reference proteome</keyword>
<reference evidence="1 2" key="1">
    <citation type="journal article" date="2014" name="Genome Biol. Evol.">
        <title>The genome of the myxosporean Thelohanellus kitauei shows adaptations to nutrient acquisition within its fish host.</title>
        <authorList>
            <person name="Yang Y."/>
            <person name="Xiong J."/>
            <person name="Zhou Z."/>
            <person name="Huo F."/>
            <person name="Miao W."/>
            <person name="Ran C."/>
            <person name="Liu Y."/>
            <person name="Zhang J."/>
            <person name="Feng J."/>
            <person name="Wang M."/>
            <person name="Wang M."/>
            <person name="Wang L."/>
            <person name="Yao B."/>
        </authorList>
    </citation>
    <scope>NUCLEOTIDE SEQUENCE [LARGE SCALE GENOMIC DNA]</scope>
    <source>
        <strain evidence="1">Wuqing</strain>
    </source>
</reference>
<protein>
    <submittedName>
        <fullName evidence="1">Uncharacterized protein</fullName>
    </submittedName>
</protein>
<evidence type="ECO:0000313" key="1">
    <source>
        <dbReference type="EMBL" id="KII74273.1"/>
    </source>
</evidence>
<gene>
    <name evidence="1" type="ORF">RF11_05748</name>
</gene>
<proteinExistence type="predicted"/>
<dbReference type="EMBL" id="JWZT01000477">
    <property type="protein sequence ID" value="KII74273.1"/>
    <property type="molecule type" value="Genomic_DNA"/>
</dbReference>
<dbReference type="Proteomes" id="UP000031668">
    <property type="component" value="Unassembled WGS sequence"/>
</dbReference>
<accession>A0A0C2JXQ4</accession>
<dbReference type="AlphaFoldDB" id="A0A0C2JXQ4"/>
<comment type="caution">
    <text evidence="1">The sequence shown here is derived from an EMBL/GenBank/DDBJ whole genome shotgun (WGS) entry which is preliminary data.</text>
</comment>